<feature type="domain" description="DhaL" evidence="5">
    <location>
        <begin position="352"/>
        <end position="541"/>
    </location>
</feature>
<dbReference type="GO" id="GO:0047324">
    <property type="term" value="F:phosphoenolpyruvate-glycerone phosphotransferase activity"/>
    <property type="evidence" value="ECO:0007669"/>
    <property type="project" value="UniProtKB-EC"/>
</dbReference>
<keyword evidence="4" id="KW-0067">ATP-binding</keyword>
<dbReference type="RefSeq" id="WP_214155546.1">
    <property type="nucleotide sequence ID" value="NZ_JAHBAY010000003.1"/>
</dbReference>
<keyword evidence="3 7" id="KW-0418">Kinase</keyword>
<comment type="caution">
    <text evidence="7">The sequence shown here is derived from an EMBL/GenBank/DDBJ whole genome shotgun (WGS) entry which is preliminary data.</text>
</comment>
<dbReference type="EMBL" id="JAHBAY010000003">
    <property type="protein sequence ID" value="MBT0769270.1"/>
    <property type="molecule type" value="Genomic_DNA"/>
</dbReference>
<dbReference type="InterPro" id="IPR004007">
    <property type="entry name" value="DhaL_dom"/>
</dbReference>
<name>A0ABS5TDZ2_9ACTN</name>
<evidence type="ECO:0000259" key="5">
    <source>
        <dbReference type="PROSITE" id="PS51480"/>
    </source>
</evidence>
<organism evidence="7 8">
    <name type="scientific">Kineosporia corallincola</name>
    <dbReference type="NCBI Taxonomy" id="2835133"/>
    <lineage>
        <taxon>Bacteria</taxon>
        <taxon>Bacillati</taxon>
        <taxon>Actinomycetota</taxon>
        <taxon>Actinomycetes</taxon>
        <taxon>Kineosporiales</taxon>
        <taxon>Kineosporiaceae</taxon>
        <taxon>Kineosporia</taxon>
    </lineage>
</organism>
<dbReference type="SUPFAM" id="SSF82549">
    <property type="entry name" value="DAK1/DegV-like"/>
    <property type="match status" value="1"/>
</dbReference>
<dbReference type="EC" id="2.7.1.121" evidence="7"/>
<dbReference type="Proteomes" id="UP001197247">
    <property type="component" value="Unassembled WGS sequence"/>
</dbReference>
<keyword evidence="1 7" id="KW-0808">Transferase</keyword>
<keyword evidence="8" id="KW-1185">Reference proteome</keyword>
<dbReference type="PROSITE" id="PS51481">
    <property type="entry name" value="DHAK"/>
    <property type="match status" value="1"/>
</dbReference>
<dbReference type="Gene3D" id="1.25.40.340">
    <property type="match status" value="1"/>
</dbReference>
<dbReference type="Pfam" id="PF02733">
    <property type="entry name" value="Dak1"/>
    <property type="match status" value="1"/>
</dbReference>
<evidence type="ECO:0000256" key="2">
    <source>
        <dbReference type="ARBA" id="ARBA00022741"/>
    </source>
</evidence>
<protein>
    <submittedName>
        <fullName evidence="7">Dihydroxyacetone kinase subunit DhaK</fullName>
        <ecNumber evidence="7">2.7.1.121</ecNumber>
    </submittedName>
</protein>
<evidence type="ECO:0000256" key="1">
    <source>
        <dbReference type="ARBA" id="ARBA00022679"/>
    </source>
</evidence>
<dbReference type="PANTHER" id="PTHR28629">
    <property type="entry name" value="TRIOKINASE/FMN CYCLASE"/>
    <property type="match status" value="1"/>
</dbReference>
<gene>
    <name evidence="7" type="ORF">KIH74_10085</name>
</gene>
<sequence>MSHLVNDVDSAVQDSVDGLVRASGGKLARLDGYPDIKVVVRTDWTRDRVAVVSGGGAGHEPAHAGFVGQGMLTAAVCGEIFASPSVDAVLAAILAVTGEPGCLVIVKNYTGDRLNFGLAVERARALGRSVEMVVVGDDVALPGAPQPRGLAGTLFVHKSAGALAESGASLEQVHAVAARVASGVKTLGVSLTGVAIPGRPYTERVETGTAELGLGIHGEPGAQTVQLGDAATLVSSIADSVGAGVGDGPVALLLNNLGGVASLELGIVLRDLLGTALGSRAELLTGPAPLMTSLSAQGFSVSALPIDEELSGLLRAPVAPHLAWPGALPVGGLTVADLPSIETPSFTPSSDPAVRDLLTAVSQAVIDAEETLNTLDSYVGDGDTGSTFATAAHRVLAVLDDLPLAERPALFSALSGILATSMGGSSGVLGSVFFAAAGSASAEGVSVARALRAGIDAMQTYGGAAEGDRTMLDALIPAVAVLLEGGSPADAAQAAEAAAVRTASMTSARAGRSAYVPAEHLADVQDPGAAAVSVMFAAAARS</sequence>
<evidence type="ECO:0000256" key="4">
    <source>
        <dbReference type="ARBA" id="ARBA00022840"/>
    </source>
</evidence>
<evidence type="ECO:0000256" key="3">
    <source>
        <dbReference type="ARBA" id="ARBA00022777"/>
    </source>
</evidence>
<dbReference type="InterPro" id="IPR036117">
    <property type="entry name" value="DhaL_dom_sf"/>
</dbReference>
<dbReference type="SMART" id="SM01120">
    <property type="entry name" value="Dak2"/>
    <property type="match status" value="1"/>
</dbReference>
<evidence type="ECO:0000259" key="6">
    <source>
        <dbReference type="PROSITE" id="PS51481"/>
    </source>
</evidence>
<evidence type="ECO:0000313" key="7">
    <source>
        <dbReference type="EMBL" id="MBT0769270.1"/>
    </source>
</evidence>
<keyword evidence="2" id="KW-0547">Nucleotide-binding</keyword>
<dbReference type="PROSITE" id="PS51480">
    <property type="entry name" value="DHAL"/>
    <property type="match status" value="1"/>
</dbReference>
<accession>A0ABS5TDZ2</accession>
<dbReference type="Gene3D" id="3.30.1180.20">
    <property type="entry name" value="Dihydroxyacetone kinase, domain 2"/>
    <property type="match status" value="1"/>
</dbReference>
<feature type="domain" description="DhaK" evidence="6">
    <location>
        <begin position="7"/>
        <end position="324"/>
    </location>
</feature>
<dbReference type="PANTHER" id="PTHR28629:SF4">
    <property type="entry name" value="TRIOKINASE_FMN CYCLASE"/>
    <property type="match status" value="1"/>
</dbReference>
<dbReference type="InterPro" id="IPR050861">
    <property type="entry name" value="Dihydroxyacetone_Kinase"/>
</dbReference>
<evidence type="ECO:0000313" key="8">
    <source>
        <dbReference type="Proteomes" id="UP001197247"/>
    </source>
</evidence>
<dbReference type="SUPFAM" id="SSF101473">
    <property type="entry name" value="DhaL-like"/>
    <property type="match status" value="1"/>
</dbReference>
<dbReference type="InterPro" id="IPR004006">
    <property type="entry name" value="DhaK_dom"/>
</dbReference>
<reference evidence="7 8" key="1">
    <citation type="submission" date="2021-05" db="EMBL/GenBank/DDBJ databases">
        <title>Kineosporia and Streptomyces sp. nov. two new marine actinobacteria isolated from Coral.</title>
        <authorList>
            <person name="Buangrab K."/>
            <person name="Sutthacheep M."/>
            <person name="Yeemin T."/>
            <person name="Harunari E."/>
            <person name="Igarashi Y."/>
            <person name="Kanchanasin P."/>
            <person name="Tanasupawat S."/>
            <person name="Phongsopitanun W."/>
        </authorList>
    </citation>
    <scope>NUCLEOTIDE SEQUENCE [LARGE SCALE GENOMIC DNA]</scope>
    <source>
        <strain evidence="7 8">J2-2</strain>
    </source>
</reference>
<dbReference type="Gene3D" id="3.40.50.10440">
    <property type="entry name" value="Dihydroxyacetone kinase, domain 1"/>
    <property type="match status" value="1"/>
</dbReference>
<proteinExistence type="predicted"/>
<dbReference type="Pfam" id="PF02734">
    <property type="entry name" value="Dak2"/>
    <property type="match status" value="1"/>
</dbReference>